<feature type="transmembrane region" description="Helical" evidence="7">
    <location>
        <begin position="9"/>
        <end position="30"/>
    </location>
</feature>
<feature type="transmembrane region" description="Helical" evidence="7">
    <location>
        <begin position="70"/>
        <end position="92"/>
    </location>
</feature>
<evidence type="ECO:0000313" key="8">
    <source>
        <dbReference type="EMBL" id="GJE01372.1"/>
    </source>
</evidence>
<dbReference type="NCBIfam" id="NF009416">
    <property type="entry name" value="PRK12780.1"/>
    <property type="match status" value="1"/>
</dbReference>
<protein>
    <recommendedName>
        <fullName evidence="10">Flagellar biosynthetic protein FliR</fullName>
    </recommendedName>
</protein>
<evidence type="ECO:0000256" key="1">
    <source>
        <dbReference type="ARBA" id="ARBA00004651"/>
    </source>
</evidence>
<evidence type="ECO:0000256" key="2">
    <source>
        <dbReference type="ARBA" id="ARBA00009772"/>
    </source>
</evidence>
<feature type="transmembrane region" description="Helical" evidence="7">
    <location>
        <begin position="190"/>
        <end position="207"/>
    </location>
</feature>
<feature type="transmembrane region" description="Helical" evidence="7">
    <location>
        <begin position="36"/>
        <end position="58"/>
    </location>
</feature>
<gene>
    <name evidence="8" type="ORF">GMJLKIPL_3302</name>
</gene>
<keyword evidence="3" id="KW-1003">Cell membrane</keyword>
<dbReference type="Pfam" id="PF01311">
    <property type="entry name" value="Bac_export_1"/>
    <property type="match status" value="1"/>
</dbReference>
<evidence type="ECO:0000256" key="7">
    <source>
        <dbReference type="SAM" id="Phobius"/>
    </source>
</evidence>
<sequence>MTRLTPETFLAVFLIFCRIGGCLMVVPGFSSARIPAQVRLFLALAVTFALSPLLLSLFQGRLADQAPATTLGWILTESLTGLLIGLLGRIFLFVLETVMTAVTMAVGFSAIPGTVVEGAEPQSALVALIAMAATALLFAADLHWELFRGLVDSYIRIPPGEGVGAQAALVQIVDQATAVFVLGLRITSPFIVYAVVVNVAVGFANKLTPTIPVYFVATPFVIFGGLMLLYVLSSEFMMQFLGAYAQWLRRG</sequence>
<accession>A0ABQ4SE72</accession>
<keyword evidence="5 7" id="KW-1133">Transmembrane helix</keyword>
<feature type="transmembrane region" description="Helical" evidence="7">
    <location>
        <begin position="123"/>
        <end position="144"/>
    </location>
</feature>
<comment type="similarity">
    <text evidence="2">Belongs to the FliR/MopE/SpaR family.</text>
</comment>
<evidence type="ECO:0000256" key="5">
    <source>
        <dbReference type="ARBA" id="ARBA00022989"/>
    </source>
</evidence>
<keyword evidence="6 7" id="KW-0472">Membrane</keyword>
<dbReference type="InterPro" id="IPR002010">
    <property type="entry name" value="T3SS_IM_R"/>
</dbReference>
<evidence type="ECO:0000313" key="9">
    <source>
        <dbReference type="Proteomes" id="UP001055153"/>
    </source>
</evidence>
<reference evidence="8" key="2">
    <citation type="submission" date="2021-08" db="EMBL/GenBank/DDBJ databases">
        <authorList>
            <person name="Tani A."/>
            <person name="Ola A."/>
            <person name="Ogura Y."/>
            <person name="Katsura K."/>
            <person name="Hayashi T."/>
        </authorList>
    </citation>
    <scope>NUCLEOTIDE SEQUENCE</scope>
    <source>
        <strain evidence="8">DSM 17168</strain>
    </source>
</reference>
<feature type="transmembrane region" description="Helical" evidence="7">
    <location>
        <begin position="213"/>
        <end position="232"/>
    </location>
</feature>
<dbReference type="PRINTS" id="PR00953">
    <property type="entry name" value="TYPE3IMRPROT"/>
</dbReference>
<keyword evidence="4 7" id="KW-0812">Transmembrane</keyword>
<evidence type="ECO:0000256" key="4">
    <source>
        <dbReference type="ARBA" id="ARBA00022692"/>
    </source>
</evidence>
<organism evidence="8 9">
    <name type="scientific">Methylobacterium isbiliense</name>
    <dbReference type="NCBI Taxonomy" id="315478"/>
    <lineage>
        <taxon>Bacteria</taxon>
        <taxon>Pseudomonadati</taxon>
        <taxon>Pseudomonadota</taxon>
        <taxon>Alphaproteobacteria</taxon>
        <taxon>Hyphomicrobiales</taxon>
        <taxon>Methylobacteriaceae</taxon>
        <taxon>Methylobacterium</taxon>
    </lineage>
</organism>
<proteinExistence type="inferred from homology"/>
<evidence type="ECO:0000256" key="6">
    <source>
        <dbReference type="ARBA" id="ARBA00023136"/>
    </source>
</evidence>
<dbReference type="PANTHER" id="PTHR30065:SF8">
    <property type="entry name" value="FLAGELLAR BIOSYNTHETIC PROTEIN FLIR"/>
    <property type="match status" value="1"/>
</dbReference>
<evidence type="ECO:0008006" key="10">
    <source>
        <dbReference type="Google" id="ProtNLM"/>
    </source>
</evidence>
<dbReference type="Proteomes" id="UP001055153">
    <property type="component" value="Unassembled WGS sequence"/>
</dbReference>
<evidence type="ECO:0000256" key="3">
    <source>
        <dbReference type="ARBA" id="ARBA00022475"/>
    </source>
</evidence>
<comment type="caution">
    <text evidence="8">The sequence shown here is derived from an EMBL/GenBank/DDBJ whole genome shotgun (WGS) entry which is preliminary data.</text>
</comment>
<name>A0ABQ4SE72_9HYPH</name>
<dbReference type="PANTHER" id="PTHR30065">
    <property type="entry name" value="FLAGELLAR BIOSYNTHETIC PROTEIN FLIR"/>
    <property type="match status" value="1"/>
</dbReference>
<comment type="subcellular location">
    <subcellularLocation>
        <location evidence="1">Cell membrane</location>
        <topology evidence="1">Multi-pass membrane protein</topology>
    </subcellularLocation>
</comment>
<reference evidence="8" key="1">
    <citation type="journal article" date="2021" name="Front. Microbiol.">
        <title>Comprehensive Comparative Genomics and Phenotyping of Methylobacterium Species.</title>
        <authorList>
            <person name="Alessa O."/>
            <person name="Ogura Y."/>
            <person name="Fujitani Y."/>
            <person name="Takami H."/>
            <person name="Hayashi T."/>
            <person name="Sahin N."/>
            <person name="Tani A."/>
        </authorList>
    </citation>
    <scope>NUCLEOTIDE SEQUENCE</scope>
    <source>
        <strain evidence="8">DSM 17168</strain>
    </source>
</reference>
<keyword evidence="9" id="KW-1185">Reference proteome</keyword>
<dbReference type="EMBL" id="BPQQ01000037">
    <property type="protein sequence ID" value="GJE01372.1"/>
    <property type="molecule type" value="Genomic_DNA"/>
</dbReference>
<feature type="transmembrane region" description="Helical" evidence="7">
    <location>
        <begin position="98"/>
        <end position="116"/>
    </location>
</feature>